<dbReference type="Gene3D" id="2.130.10.10">
    <property type="entry name" value="YVTN repeat-like/Quinoprotein amine dehydrogenase"/>
    <property type="match status" value="1"/>
</dbReference>
<evidence type="ECO:0000256" key="1">
    <source>
        <dbReference type="PROSITE-ProRule" id="PRU00352"/>
    </source>
</evidence>
<dbReference type="Proteomes" id="UP000887564">
    <property type="component" value="Unplaced"/>
</dbReference>
<evidence type="ECO:0000313" key="4">
    <source>
        <dbReference type="WBParaSite" id="PEQ_0000730701-mRNA-1"/>
    </source>
</evidence>
<reference evidence="4" key="1">
    <citation type="submission" date="2022-11" db="UniProtKB">
        <authorList>
            <consortium name="WormBaseParasite"/>
        </authorList>
    </citation>
    <scope>IDENTIFICATION</scope>
</reference>
<sequence length="163" mass="17666">MFGEVCADFHTDHILSGIVLCFFGIGVYACDAFCQSESQSLMVSVLKDSCVGWSCIVQHSGASEASGGYFRIVYLCVCTSDVDVLLKTTTLMLLVTFAQARFATDDIVAEFVNPNNINEDMPFEKMVIDPSTGRLYVGGVNNLYDLHASGLGVKAHATIGWET</sequence>
<evidence type="ECO:0000259" key="2">
    <source>
        <dbReference type="PROSITE" id="PS51004"/>
    </source>
</evidence>
<dbReference type="InterPro" id="IPR015943">
    <property type="entry name" value="WD40/YVTN_repeat-like_dom_sf"/>
</dbReference>
<dbReference type="WBParaSite" id="PEQ_0000730701-mRNA-1">
    <property type="protein sequence ID" value="PEQ_0000730701-mRNA-1"/>
    <property type="gene ID" value="PEQ_0000730701"/>
</dbReference>
<organism evidence="3 4">
    <name type="scientific">Parascaris equorum</name>
    <name type="common">Equine roundworm</name>
    <dbReference type="NCBI Taxonomy" id="6256"/>
    <lineage>
        <taxon>Eukaryota</taxon>
        <taxon>Metazoa</taxon>
        <taxon>Ecdysozoa</taxon>
        <taxon>Nematoda</taxon>
        <taxon>Chromadorea</taxon>
        <taxon>Rhabditida</taxon>
        <taxon>Spirurina</taxon>
        <taxon>Ascaridomorpha</taxon>
        <taxon>Ascaridoidea</taxon>
        <taxon>Ascarididae</taxon>
        <taxon>Parascaris</taxon>
    </lineage>
</organism>
<dbReference type="InterPro" id="IPR001627">
    <property type="entry name" value="Semap_dom"/>
</dbReference>
<feature type="domain" description="Sema" evidence="2">
    <location>
        <begin position="92"/>
        <end position="163"/>
    </location>
</feature>
<dbReference type="InterPro" id="IPR036352">
    <property type="entry name" value="Semap_dom_sf"/>
</dbReference>
<keyword evidence="3" id="KW-1185">Reference proteome</keyword>
<protein>
    <submittedName>
        <fullName evidence="4">Sema domain-containing protein</fullName>
    </submittedName>
</protein>
<accession>A0A914RLI9</accession>
<dbReference type="PROSITE" id="PS51004">
    <property type="entry name" value="SEMA"/>
    <property type="match status" value="1"/>
</dbReference>
<comment type="caution">
    <text evidence="1">Lacks conserved residue(s) required for the propagation of feature annotation.</text>
</comment>
<dbReference type="SUPFAM" id="SSF101912">
    <property type="entry name" value="Sema domain"/>
    <property type="match status" value="1"/>
</dbReference>
<evidence type="ECO:0000313" key="3">
    <source>
        <dbReference type="Proteomes" id="UP000887564"/>
    </source>
</evidence>
<name>A0A914RLI9_PAREQ</name>
<proteinExistence type="predicted"/>
<dbReference type="AlphaFoldDB" id="A0A914RLI9"/>